<accession>A0ACB8SCY7</accession>
<dbReference type="EMBL" id="MU275839">
    <property type="protein sequence ID" value="KAI0053756.1"/>
    <property type="molecule type" value="Genomic_DNA"/>
</dbReference>
<protein>
    <submittedName>
        <fullName evidence="1">Uncharacterized protein</fullName>
    </submittedName>
</protein>
<evidence type="ECO:0000313" key="1">
    <source>
        <dbReference type="EMBL" id="KAI0053756.1"/>
    </source>
</evidence>
<reference evidence="1" key="2">
    <citation type="journal article" date="2022" name="New Phytol.">
        <title>Evolutionary transition to the ectomycorrhizal habit in the genomes of a hyperdiverse lineage of mushroom-forming fungi.</title>
        <authorList>
            <person name="Looney B."/>
            <person name="Miyauchi S."/>
            <person name="Morin E."/>
            <person name="Drula E."/>
            <person name="Courty P.E."/>
            <person name="Kohler A."/>
            <person name="Kuo A."/>
            <person name="LaButti K."/>
            <person name="Pangilinan J."/>
            <person name="Lipzen A."/>
            <person name="Riley R."/>
            <person name="Andreopoulos W."/>
            <person name="He G."/>
            <person name="Johnson J."/>
            <person name="Nolan M."/>
            <person name="Tritt A."/>
            <person name="Barry K.W."/>
            <person name="Grigoriev I.V."/>
            <person name="Nagy L.G."/>
            <person name="Hibbett D."/>
            <person name="Henrissat B."/>
            <person name="Matheny P.B."/>
            <person name="Labbe J."/>
            <person name="Martin F.M."/>
        </authorList>
    </citation>
    <scope>NUCLEOTIDE SEQUENCE</scope>
    <source>
        <strain evidence="1">FP105234-sp</strain>
    </source>
</reference>
<keyword evidence="2" id="KW-1185">Reference proteome</keyword>
<name>A0ACB8SCY7_9AGAM</name>
<proteinExistence type="predicted"/>
<gene>
    <name evidence="1" type="ORF">FA95DRAFT_484547</name>
</gene>
<sequence length="95" mass="10867">MVSVLVFLLLLIECRHTTSHASSLQLTQPVAAMLGAYDNIRFARVPCSMRVFAKHDASEVVNHCTDGDFSINLQELLSYHCHIKRHLRPSRTRKY</sequence>
<evidence type="ECO:0000313" key="2">
    <source>
        <dbReference type="Proteomes" id="UP000814033"/>
    </source>
</evidence>
<comment type="caution">
    <text evidence="1">The sequence shown here is derived from an EMBL/GenBank/DDBJ whole genome shotgun (WGS) entry which is preliminary data.</text>
</comment>
<organism evidence="1 2">
    <name type="scientific">Auriscalpium vulgare</name>
    <dbReference type="NCBI Taxonomy" id="40419"/>
    <lineage>
        <taxon>Eukaryota</taxon>
        <taxon>Fungi</taxon>
        <taxon>Dikarya</taxon>
        <taxon>Basidiomycota</taxon>
        <taxon>Agaricomycotina</taxon>
        <taxon>Agaricomycetes</taxon>
        <taxon>Russulales</taxon>
        <taxon>Auriscalpiaceae</taxon>
        <taxon>Auriscalpium</taxon>
    </lineage>
</organism>
<reference evidence="1" key="1">
    <citation type="submission" date="2021-02" db="EMBL/GenBank/DDBJ databases">
        <authorList>
            <consortium name="DOE Joint Genome Institute"/>
            <person name="Ahrendt S."/>
            <person name="Looney B.P."/>
            <person name="Miyauchi S."/>
            <person name="Morin E."/>
            <person name="Drula E."/>
            <person name="Courty P.E."/>
            <person name="Chicoki N."/>
            <person name="Fauchery L."/>
            <person name="Kohler A."/>
            <person name="Kuo A."/>
            <person name="Labutti K."/>
            <person name="Pangilinan J."/>
            <person name="Lipzen A."/>
            <person name="Riley R."/>
            <person name="Andreopoulos W."/>
            <person name="He G."/>
            <person name="Johnson J."/>
            <person name="Barry K.W."/>
            <person name="Grigoriev I.V."/>
            <person name="Nagy L."/>
            <person name="Hibbett D."/>
            <person name="Henrissat B."/>
            <person name="Matheny P.B."/>
            <person name="Labbe J."/>
            <person name="Martin F."/>
        </authorList>
    </citation>
    <scope>NUCLEOTIDE SEQUENCE</scope>
    <source>
        <strain evidence="1">FP105234-sp</strain>
    </source>
</reference>
<dbReference type="Proteomes" id="UP000814033">
    <property type="component" value="Unassembled WGS sequence"/>
</dbReference>